<dbReference type="PANTHER" id="PTHR45527">
    <property type="entry name" value="NONRIBOSOMAL PEPTIDE SYNTHETASE"/>
    <property type="match status" value="1"/>
</dbReference>
<dbReference type="GO" id="GO:0016874">
    <property type="term" value="F:ligase activity"/>
    <property type="evidence" value="ECO:0007669"/>
    <property type="project" value="UniProtKB-KW"/>
</dbReference>
<dbReference type="PROSITE" id="PS00455">
    <property type="entry name" value="AMP_BINDING"/>
    <property type="match status" value="1"/>
</dbReference>
<protein>
    <submittedName>
        <fullName evidence="6">Amino acid adenylation domain-containing protein/thioester reductase domain-containing protein</fullName>
    </submittedName>
</protein>
<dbReference type="EMBL" id="FNCJ01000003">
    <property type="protein sequence ID" value="SDG41437.1"/>
    <property type="molecule type" value="Genomic_DNA"/>
</dbReference>
<dbReference type="GO" id="GO:0043041">
    <property type="term" value="P:amino acid activation for nonribosomal peptide biosynthetic process"/>
    <property type="evidence" value="ECO:0007669"/>
    <property type="project" value="TreeGrafter"/>
</dbReference>
<dbReference type="InterPro" id="IPR010071">
    <property type="entry name" value="AA_adenyl_dom"/>
</dbReference>
<keyword evidence="3" id="KW-0597">Phosphoprotein</keyword>
<dbReference type="GO" id="GO:0031177">
    <property type="term" value="F:phosphopantetheine binding"/>
    <property type="evidence" value="ECO:0007669"/>
    <property type="project" value="TreeGrafter"/>
</dbReference>
<dbReference type="RefSeq" id="WP_090683402.1">
    <property type="nucleotide sequence ID" value="NZ_CADERL010000016.1"/>
</dbReference>
<dbReference type="InterPro" id="IPR036736">
    <property type="entry name" value="ACP-like_sf"/>
</dbReference>
<evidence type="ECO:0000256" key="2">
    <source>
        <dbReference type="ARBA" id="ARBA00022450"/>
    </source>
</evidence>
<keyword evidence="4" id="KW-0436">Ligase</keyword>
<dbReference type="InterPro" id="IPR042099">
    <property type="entry name" value="ANL_N_sf"/>
</dbReference>
<proteinExistence type="predicted"/>
<dbReference type="Proteomes" id="UP000199706">
    <property type="component" value="Unassembled WGS sequence"/>
</dbReference>
<dbReference type="SUPFAM" id="SSF47336">
    <property type="entry name" value="ACP-like"/>
    <property type="match status" value="1"/>
</dbReference>
<comment type="cofactor">
    <cofactor evidence="1">
        <name>pantetheine 4'-phosphate</name>
        <dbReference type="ChEBI" id="CHEBI:47942"/>
    </cofactor>
</comment>
<dbReference type="Gene3D" id="3.30.559.30">
    <property type="entry name" value="Nonribosomal peptide synthetase, condensation domain"/>
    <property type="match status" value="1"/>
</dbReference>
<dbReference type="PROSITE" id="PS00012">
    <property type="entry name" value="PHOSPHOPANTETHEINE"/>
    <property type="match status" value="1"/>
</dbReference>
<sequence length="1442" mass="158341">MFIQKFQSFSASSGSRIAIRSQDRYLTYGELHAQAAGLAQQLHARGVRPGQLVLVFMPRSPASVAAMLAVMMSGAAYTVVEASGSPQEQLSRIAQIAPDLVIVAEELEPLAARSGLPYCLTGFEQTAAAPAALQALPAVSNDATAYVLFTSGSTGVPKGVAVSHGNLAHYCTGLIEKLGLPGGMTYAHVSTLSADLGNTSLFLSLWSGGTLYLAGEHERKDPLAMVTALQRHHVNVLKITPTHWRAILDTAQAAGAHAARLDWLILGGERLQTSLARKTLESGLARRLVNHYGPTETTIGVAIHPVALDSLCADDVASVPIGRPFGQTTVRIKTADDRLGTVGCEGELYIGGPSVAQGYRHQPETTRERFVSLERAGDRYYRTGDWVRSDAQGTLTFLGRVDRQVKVNGYRVELEHVERVLQTLPAIRQAVVVHHHHEDRDHLLCAYEGVAQPDAPLREEARQCLPGYMVPAVFLHHACLPTNANGKVDTLTLKRHLIEALLLKRAPRPAPGVAAPAGEDLHDALMRLFGQYIGTPEFSPDDNFFDLGADSLDAIQLISELQLKGYPATAHGFLACPSVTGLTAMITGHRKVFSSSLAEPKQAEPQQWPCSPAQQWFLEKGFAEPNRWTQAMVLELGVRLDPRLLEQAFERLVSEHGMLCASFQRDAAAQRWLFRTPSASAPVFSVYTAEPGLQTDLPACVKTRYHALESQLDIAAGHTFRAELLVCDDAHRLLLVGHHLVVDVISWRILLDDLIRHYAILNGDEPAADALKPGVFGNWCQHIEDHHGHFRSDADYWENQPRQALGPIAAGLEKHSGTAWITLTPTETEAFVKRAAAYGTSVDRLLLACFFEQCADSPAAEVIQIDIESHGRLSLSPEIDVSRTVGWFTSTFPLAFALPEIHSGNLPAIVHERLGRLPNLGHGYARIRQAQCDSPSRYCFNFLGQQRLGLRNDWRMRPACIELPGLRGAGNDRVYDLKLTGKIIDGRLVIDLNFDASVRSDKAMAAFSQALKGRLAAASSRGEPHPGGWQIRGSNSSGVLWNVPAEVLSPTRTHALRPSYEQVFLTGATGFIGIHALRELLLNSDARIHCLVRDLGTGRLASRLFDAWSAFFPTGELEAWWPRISLLAGDIAQPRLGMGEAEWHRMTRSADAIYHFAADTRLVGSRSEMESSILCPTEEIIRLAEQGRSKDLHYVSTLSVSGIYPGKRPLSFDEDSLDSGQAFQNEYERTKFDAEVLVRGFAYRGHNAFVYRSGNVTGNSRTGAFQRNAAANRWVQCLRAIVALEQAPRVYDEQIVLSAVDLVARGIVAISLDRGIPGGTFHVDSDYAVPARLFIDAIETLGTSIERVDCASLEDLFRQSGRLDNVDVALGYFWSARRYRNVRYDNRRTLALLARAGIAFKPLDRAWVTRFVARLQQSGVLEIGKRANPHARRAEFVSHEAD</sequence>
<accession>A0A1G7U1X9</accession>
<dbReference type="Gene3D" id="1.10.1200.10">
    <property type="entry name" value="ACP-like"/>
    <property type="match status" value="1"/>
</dbReference>
<dbReference type="InterPro" id="IPR036291">
    <property type="entry name" value="NAD(P)-bd_dom_sf"/>
</dbReference>
<evidence type="ECO:0000256" key="3">
    <source>
        <dbReference type="ARBA" id="ARBA00022553"/>
    </source>
</evidence>
<evidence type="ECO:0000259" key="5">
    <source>
        <dbReference type="PROSITE" id="PS50075"/>
    </source>
</evidence>
<dbReference type="Gene3D" id="3.40.50.720">
    <property type="entry name" value="NAD(P)-binding Rossmann-like Domain"/>
    <property type="match status" value="1"/>
</dbReference>
<dbReference type="InterPro" id="IPR023213">
    <property type="entry name" value="CAT-like_dom_sf"/>
</dbReference>
<dbReference type="InterPro" id="IPR020845">
    <property type="entry name" value="AMP-binding_CS"/>
</dbReference>
<dbReference type="Pfam" id="PF00501">
    <property type="entry name" value="AMP-binding"/>
    <property type="match status" value="1"/>
</dbReference>
<feature type="domain" description="Carrier" evidence="5">
    <location>
        <begin position="516"/>
        <end position="590"/>
    </location>
</feature>
<dbReference type="GO" id="GO:0005737">
    <property type="term" value="C:cytoplasm"/>
    <property type="evidence" value="ECO:0007669"/>
    <property type="project" value="TreeGrafter"/>
</dbReference>
<dbReference type="PANTHER" id="PTHR45527:SF1">
    <property type="entry name" value="FATTY ACID SYNTHASE"/>
    <property type="match status" value="1"/>
</dbReference>
<dbReference type="Pfam" id="PF07993">
    <property type="entry name" value="NAD_binding_4"/>
    <property type="match status" value="1"/>
</dbReference>
<dbReference type="OrthoDB" id="6297021at2"/>
<evidence type="ECO:0000313" key="7">
    <source>
        <dbReference type="Proteomes" id="UP000199706"/>
    </source>
</evidence>
<dbReference type="CDD" id="cd05930">
    <property type="entry name" value="A_NRPS"/>
    <property type="match status" value="1"/>
</dbReference>
<dbReference type="Gene3D" id="3.30.559.10">
    <property type="entry name" value="Chloramphenicol acetyltransferase-like domain"/>
    <property type="match status" value="1"/>
</dbReference>
<dbReference type="GO" id="GO:0044550">
    <property type="term" value="P:secondary metabolite biosynthetic process"/>
    <property type="evidence" value="ECO:0007669"/>
    <property type="project" value="TreeGrafter"/>
</dbReference>
<dbReference type="InterPro" id="IPR009081">
    <property type="entry name" value="PP-bd_ACP"/>
</dbReference>
<dbReference type="PIRSF" id="PIRSF001617">
    <property type="entry name" value="Alpha-AR"/>
    <property type="match status" value="1"/>
</dbReference>
<name>A0A1G7U1X9_9BURK</name>
<dbReference type="SUPFAM" id="SSF56801">
    <property type="entry name" value="Acetyl-CoA synthetase-like"/>
    <property type="match status" value="1"/>
</dbReference>
<dbReference type="Pfam" id="PF00668">
    <property type="entry name" value="Condensation"/>
    <property type="match status" value="1"/>
</dbReference>
<dbReference type="Pfam" id="PF00550">
    <property type="entry name" value="PP-binding"/>
    <property type="match status" value="1"/>
</dbReference>
<dbReference type="Gene3D" id="3.40.50.12780">
    <property type="entry name" value="N-terminal domain of ligase-like"/>
    <property type="match status" value="1"/>
</dbReference>
<dbReference type="PROSITE" id="PS50075">
    <property type="entry name" value="CARRIER"/>
    <property type="match status" value="1"/>
</dbReference>
<dbReference type="Gene3D" id="3.30.300.30">
    <property type="match status" value="1"/>
</dbReference>
<dbReference type="InterPro" id="IPR000873">
    <property type="entry name" value="AMP-dep_synth/lig_dom"/>
</dbReference>
<keyword evidence="2" id="KW-0596">Phosphopantetheine</keyword>
<reference evidence="6 7" key="1">
    <citation type="submission" date="2016-10" db="EMBL/GenBank/DDBJ databases">
        <authorList>
            <person name="de Groot N.N."/>
        </authorList>
    </citation>
    <scope>NUCLEOTIDE SEQUENCE [LARGE SCALE GENOMIC DNA]</scope>
    <source>
        <strain evidence="6 7">LMG 2247</strain>
    </source>
</reference>
<organism evidence="6 7">
    <name type="scientific">Paraburkholderia phenazinium</name>
    <dbReference type="NCBI Taxonomy" id="60549"/>
    <lineage>
        <taxon>Bacteria</taxon>
        <taxon>Pseudomonadati</taxon>
        <taxon>Pseudomonadota</taxon>
        <taxon>Betaproteobacteria</taxon>
        <taxon>Burkholderiales</taxon>
        <taxon>Burkholderiaceae</taxon>
        <taxon>Paraburkholderia</taxon>
    </lineage>
</organism>
<dbReference type="InterPro" id="IPR013120">
    <property type="entry name" value="FAR_NAD-bd"/>
</dbReference>
<dbReference type="SUPFAM" id="SSF51735">
    <property type="entry name" value="NAD(P)-binding Rossmann-fold domains"/>
    <property type="match status" value="1"/>
</dbReference>
<dbReference type="InterPro" id="IPR001242">
    <property type="entry name" value="Condensation_dom"/>
</dbReference>
<evidence type="ECO:0000313" key="6">
    <source>
        <dbReference type="EMBL" id="SDG41437.1"/>
    </source>
</evidence>
<dbReference type="InterPro" id="IPR045851">
    <property type="entry name" value="AMP-bd_C_sf"/>
</dbReference>
<evidence type="ECO:0000256" key="1">
    <source>
        <dbReference type="ARBA" id="ARBA00001957"/>
    </source>
</evidence>
<evidence type="ECO:0000256" key="4">
    <source>
        <dbReference type="ARBA" id="ARBA00022598"/>
    </source>
</evidence>
<dbReference type="NCBIfam" id="TIGR01733">
    <property type="entry name" value="AA-adenyl-dom"/>
    <property type="match status" value="1"/>
</dbReference>
<dbReference type="SUPFAM" id="SSF52777">
    <property type="entry name" value="CoA-dependent acyltransferases"/>
    <property type="match status" value="2"/>
</dbReference>
<gene>
    <name evidence="6" type="ORF">SAMN05216466_103260</name>
</gene>
<dbReference type="InterPro" id="IPR006162">
    <property type="entry name" value="Ppantetheine_attach_site"/>
</dbReference>